<dbReference type="Proteomes" id="UP000535491">
    <property type="component" value="Unassembled WGS sequence"/>
</dbReference>
<evidence type="ECO:0000313" key="2">
    <source>
        <dbReference type="Proteomes" id="UP000535491"/>
    </source>
</evidence>
<comment type="caution">
    <text evidence="1">The sequence shown here is derived from an EMBL/GenBank/DDBJ whole genome shotgun (WGS) entry which is preliminary data.</text>
</comment>
<evidence type="ECO:0000313" key="1">
    <source>
        <dbReference type="EMBL" id="MBA4496429.1"/>
    </source>
</evidence>
<organism evidence="1 2">
    <name type="scientific">Paenactinomyces guangxiensis</name>
    <dbReference type="NCBI Taxonomy" id="1490290"/>
    <lineage>
        <taxon>Bacteria</taxon>
        <taxon>Bacillati</taxon>
        <taxon>Bacillota</taxon>
        <taxon>Bacilli</taxon>
        <taxon>Bacillales</taxon>
        <taxon>Thermoactinomycetaceae</taxon>
        <taxon>Paenactinomyces</taxon>
    </lineage>
</organism>
<gene>
    <name evidence="1" type="ORF">H1191_19395</name>
</gene>
<dbReference type="EMBL" id="JACEIQ010000034">
    <property type="protein sequence ID" value="MBA4496429.1"/>
    <property type="molecule type" value="Genomic_DNA"/>
</dbReference>
<dbReference type="RefSeq" id="WP_181754842.1">
    <property type="nucleotide sequence ID" value="NZ_JACEIQ010000034.1"/>
</dbReference>
<name>A0A7W2AAP9_9BACL</name>
<accession>A0A7W2AAP9</accession>
<protein>
    <submittedName>
        <fullName evidence="1">Uncharacterized protein</fullName>
    </submittedName>
</protein>
<sequence length="100" mass="11337">MVKIQIEGPNHEVQCFLYELQRCSQFKSLKEQVASSIKNETKDGTEAGCFINYLPDQRMRIVQMVTPEGGEIRIPLFDVIHVEIEKGVKVFAGKGFDAFS</sequence>
<keyword evidence="2" id="KW-1185">Reference proteome</keyword>
<proteinExistence type="predicted"/>
<reference evidence="1 2" key="1">
    <citation type="submission" date="2020-07" db="EMBL/GenBank/DDBJ databases">
        <authorList>
            <person name="Feng H."/>
        </authorList>
    </citation>
    <scope>NUCLEOTIDE SEQUENCE [LARGE SCALE GENOMIC DNA]</scope>
    <source>
        <strain evidence="2">s-10</strain>
    </source>
</reference>
<dbReference type="AlphaFoldDB" id="A0A7W2AAP9"/>